<dbReference type="InterPro" id="IPR029063">
    <property type="entry name" value="SAM-dependent_MTases_sf"/>
</dbReference>
<gene>
    <name evidence="1" type="ORF">EHS89_07145</name>
</gene>
<evidence type="ECO:0000313" key="2">
    <source>
        <dbReference type="Proteomes" id="UP000267535"/>
    </source>
</evidence>
<accession>A0A3P1SV03</accession>
<name>A0A3P1SV03_9GAMM</name>
<dbReference type="Pfam" id="PF05711">
    <property type="entry name" value="TylF"/>
    <property type="match status" value="1"/>
</dbReference>
<dbReference type="EMBL" id="RQXV01000003">
    <property type="protein sequence ID" value="RRC99982.1"/>
    <property type="molecule type" value="Genomic_DNA"/>
</dbReference>
<dbReference type="AlphaFoldDB" id="A0A3P1SV03"/>
<reference evidence="1 2" key="1">
    <citation type="submission" date="2018-11" db="EMBL/GenBank/DDBJ databases">
        <title>The draft genome sequence of Amphritea balenae JAMM 1525T.</title>
        <authorList>
            <person name="Fang Z."/>
            <person name="Zhang Y."/>
            <person name="Han X."/>
        </authorList>
    </citation>
    <scope>NUCLEOTIDE SEQUENCE [LARGE SCALE GENOMIC DNA]</scope>
    <source>
        <strain evidence="1 2">JAMM 1525</strain>
    </source>
</reference>
<comment type="caution">
    <text evidence="1">The sequence shown here is derived from an EMBL/GenBank/DDBJ whole genome shotgun (WGS) entry which is preliminary data.</text>
</comment>
<organism evidence="1 2">
    <name type="scientific">Amphritea balenae</name>
    <dbReference type="NCBI Taxonomy" id="452629"/>
    <lineage>
        <taxon>Bacteria</taxon>
        <taxon>Pseudomonadati</taxon>
        <taxon>Pseudomonadota</taxon>
        <taxon>Gammaproteobacteria</taxon>
        <taxon>Oceanospirillales</taxon>
        <taxon>Oceanospirillaceae</taxon>
        <taxon>Amphritea</taxon>
    </lineage>
</organism>
<evidence type="ECO:0000313" key="1">
    <source>
        <dbReference type="EMBL" id="RRC99982.1"/>
    </source>
</evidence>
<evidence type="ECO:0008006" key="3">
    <source>
        <dbReference type="Google" id="ProtNLM"/>
    </source>
</evidence>
<protein>
    <recommendedName>
        <fullName evidence="3">Methyltransferase domain-containing protein</fullName>
    </recommendedName>
</protein>
<proteinExistence type="predicted"/>
<sequence length="500" mass="57098">MRYFVGHYDNEFYDVQYQGSMRSAGKLLSKLFSDFKPKSVVDFGCGIGSWLCVAESLGVNNLVGLDGEWVTKDQLLSKNIHFHAVDFQSEEENYLSKLLSLNACCELAISVEVAEHFDESYANRFVKSIACSSDLIIFGAAVPLQGGTNHVNEQPQSYWINKFKREGFLCFDYFRPDFWNDPEVETWYKQNTFLFVREEKLQLYPFLQEESQVFIENIIHPDLFMKKINDSMLQRADKLRDAALEIEKENLYLANILMEMARESRPKGPYIIKKLGEYNRLLSKGSESISSAEDRLVEVFEKFKHYTMLNKQCYLANLELVEGFSSLDGAIVECGTWKGGMIAGIAELLGNNHIYYLFDSFEGLPQAQEIDGKGALEWQKNKDSPSYYDNCSAPKGDAIKAMKLAGVDDVVVKKGWFNETLKGITIDGGISILRMDADWYESTLDIMNNLFSQVKKGGLIIIDDYHTWDGCSKAVHDYLSKNCCEERISQFRGVCYIIKK</sequence>
<keyword evidence="2" id="KW-1185">Reference proteome</keyword>
<dbReference type="Gene3D" id="3.40.50.150">
    <property type="entry name" value="Vaccinia Virus protein VP39"/>
    <property type="match status" value="2"/>
</dbReference>
<dbReference type="PANTHER" id="PTHR40036">
    <property type="entry name" value="MACROCIN O-METHYLTRANSFERASE"/>
    <property type="match status" value="1"/>
</dbReference>
<dbReference type="Proteomes" id="UP000267535">
    <property type="component" value="Unassembled WGS sequence"/>
</dbReference>
<dbReference type="PANTHER" id="PTHR40036:SF1">
    <property type="entry name" value="MACROCIN O-METHYLTRANSFERASE"/>
    <property type="match status" value="1"/>
</dbReference>
<dbReference type="OrthoDB" id="3760425at2"/>
<dbReference type="SUPFAM" id="SSF53335">
    <property type="entry name" value="S-adenosyl-L-methionine-dependent methyltransferases"/>
    <property type="match status" value="2"/>
</dbReference>
<dbReference type="InterPro" id="IPR008884">
    <property type="entry name" value="TylF_MeTrfase"/>
</dbReference>